<dbReference type="GeneID" id="54464259"/>
<evidence type="ECO:0000313" key="2">
    <source>
        <dbReference type="Proteomes" id="UP000504636"/>
    </source>
</evidence>
<reference evidence="3" key="2">
    <citation type="submission" date="2020-04" db="EMBL/GenBank/DDBJ databases">
        <authorList>
            <consortium name="NCBI Genome Project"/>
        </authorList>
    </citation>
    <scope>NUCLEOTIDE SEQUENCE</scope>
    <source>
        <strain evidence="3">CBS 304.34</strain>
    </source>
</reference>
<name>A0A6A6YXW5_9PEZI</name>
<accession>A0A6A6YXW5</accession>
<dbReference type="SUPFAM" id="SSF52047">
    <property type="entry name" value="RNI-like"/>
    <property type="match status" value="1"/>
</dbReference>
<dbReference type="AlphaFoldDB" id="A0A6A6YXW5"/>
<evidence type="ECO:0000313" key="1">
    <source>
        <dbReference type="EMBL" id="KAF2813661.1"/>
    </source>
</evidence>
<sequence>MELQMRTRQPLASDRPSITTLPVELLRLIVGHLAPSWHICTTEKTYRHFTRLSSKEDLKNANLAHSCFRQWVPEFLFQDMTLNILITGMSSQLERLLLDPLGAKISKYIKRVQVQVPPAIQWEFRYEQEADNLEDNTKIKLCNQLKVRKVEDLTDEQQDFCEQYHACMVEPFTTSTRWFGLVAFAYSSCKAIFPMLPKLEHVGCGICLPEDFPPPTSTNSFVRRWKDDVAAVTPDYIYDFDVNLAWISGVVLRSMPLHVKSLDMAAANLTNLSRFRTVNRLLFIMCKSHKLSQNPVHRLGTMAVTELSLTIGGARGTYGTETWDGHTGSIGMVKYWADAINMCPNLTRLALTGERMEPFKPNGAGGLSNDLDHGWMSWLFRSLVSLHHLESFSLNDFAIRCETIPKIFNLMPKSLRCVSFRQVYIDLEDCKHEHTHEHVAFETWIEQVAWLKENFPSLAVIMKADGIGEYLPNGLANLQEYPKSRAAMAKLGVQFED</sequence>
<dbReference type="EMBL" id="MU003695">
    <property type="protein sequence ID" value="KAF2813661.1"/>
    <property type="molecule type" value="Genomic_DNA"/>
</dbReference>
<dbReference type="Proteomes" id="UP000504636">
    <property type="component" value="Unplaced"/>
</dbReference>
<evidence type="ECO:0000313" key="3">
    <source>
        <dbReference type="RefSeq" id="XP_033580625.1"/>
    </source>
</evidence>
<reference evidence="3" key="3">
    <citation type="submission" date="2025-04" db="UniProtKB">
        <authorList>
            <consortium name="RefSeq"/>
        </authorList>
    </citation>
    <scope>IDENTIFICATION</scope>
    <source>
        <strain evidence="3">CBS 304.34</strain>
    </source>
</reference>
<gene>
    <name evidence="1 3" type="ORF">BDZ99DRAFT_495312</name>
</gene>
<organism evidence="1">
    <name type="scientific">Mytilinidion resinicola</name>
    <dbReference type="NCBI Taxonomy" id="574789"/>
    <lineage>
        <taxon>Eukaryota</taxon>
        <taxon>Fungi</taxon>
        <taxon>Dikarya</taxon>
        <taxon>Ascomycota</taxon>
        <taxon>Pezizomycotina</taxon>
        <taxon>Dothideomycetes</taxon>
        <taxon>Pleosporomycetidae</taxon>
        <taxon>Mytilinidiales</taxon>
        <taxon>Mytilinidiaceae</taxon>
        <taxon>Mytilinidion</taxon>
    </lineage>
</organism>
<keyword evidence="2" id="KW-1185">Reference proteome</keyword>
<reference evidence="1 3" key="1">
    <citation type="journal article" date="2020" name="Stud. Mycol.">
        <title>101 Dothideomycetes genomes: a test case for predicting lifestyles and emergence of pathogens.</title>
        <authorList>
            <person name="Haridas S."/>
            <person name="Albert R."/>
            <person name="Binder M."/>
            <person name="Bloem J."/>
            <person name="Labutti K."/>
            <person name="Salamov A."/>
            <person name="Andreopoulos B."/>
            <person name="Baker S."/>
            <person name="Barry K."/>
            <person name="Bills G."/>
            <person name="Bluhm B."/>
            <person name="Cannon C."/>
            <person name="Castanera R."/>
            <person name="Culley D."/>
            <person name="Daum C."/>
            <person name="Ezra D."/>
            <person name="Gonzalez J."/>
            <person name="Henrissat B."/>
            <person name="Kuo A."/>
            <person name="Liang C."/>
            <person name="Lipzen A."/>
            <person name="Lutzoni F."/>
            <person name="Magnuson J."/>
            <person name="Mondo S."/>
            <person name="Nolan M."/>
            <person name="Ohm R."/>
            <person name="Pangilinan J."/>
            <person name="Park H.-J."/>
            <person name="Ramirez L."/>
            <person name="Alfaro M."/>
            <person name="Sun H."/>
            <person name="Tritt A."/>
            <person name="Yoshinaga Y."/>
            <person name="Zwiers L.-H."/>
            <person name="Turgeon B."/>
            <person name="Goodwin S."/>
            <person name="Spatafora J."/>
            <person name="Crous P."/>
            <person name="Grigoriev I."/>
        </authorList>
    </citation>
    <scope>NUCLEOTIDE SEQUENCE</scope>
    <source>
        <strain evidence="1 3">CBS 304.34</strain>
    </source>
</reference>
<dbReference type="OrthoDB" id="3702761at2759"/>
<dbReference type="RefSeq" id="XP_033580625.1">
    <property type="nucleotide sequence ID" value="XM_033723366.1"/>
</dbReference>
<proteinExistence type="predicted"/>
<protein>
    <submittedName>
        <fullName evidence="1 3">Uncharacterized protein</fullName>
    </submittedName>
</protein>